<evidence type="ECO:0000313" key="1">
    <source>
        <dbReference type="EMBL" id="KAH3856630.1"/>
    </source>
</evidence>
<dbReference type="EMBL" id="JAIWYP010000003">
    <property type="protein sequence ID" value="KAH3856630.1"/>
    <property type="molecule type" value="Genomic_DNA"/>
</dbReference>
<proteinExistence type="predicted"/>
<keyword evidence="2" id="KW-1185">Reference proteome</keyword>
<comment type="caution">
    <text evidence="1">The sequence shown here is derived from an EMBL/GenBank/DDBJ whole genome shotgun (WGS) entry which is preliminary data.</text>
</comment>
<reference evidence="1" key="1">
    <citation type="journal article" date="2019" name="bioRxiv">
        <title>The Genome of the Zebra Mussel, Dreissena polymorpha: A Resource for Invasive Species Research.</title>
        <authorList>
            <person name="McCartney M.A."/>
            <person name="Auch B."/>
            <person name="Kono T."/>
            <person name="Mallez S."/>
            <person name="Zhang Y."/>
            <person name="Obille A."/>
            <person name="Becker A."/>
            <person name="Abrahante J.E."/>
            <person name="Garbe J."/>
            <person name="Badalamenti J.P."/>
            <person name="Herman A."/>
            <person name="Mangelson H."/>
            <person name="Liachko I."/>
            <person name="Sullivan S."/>
            <person name="Sone E.D."/>
            <person name="Koren S."/>
            <person name="Silverstein K.A.T."/>
            <person name="Beckman K.B."/>
            <person name="Gohl D.M."/>
        </authorList>
    </citation>
    <scope>NUCLEOTIDE SEQUENCE</scope>
    <source>
        <strain evidence="1">Duluth1</strain>
        <tissue evidence="1">Whole animal</tissue>
    </source>
</reference>
<dbReference type="AlphaFoldDB" id="A0A9D4LEH3"/>
<accession>A0A9D4LEH3</accession>
<gene>
    <name evidence="1" type="ORF">DPMN_099222</name>
</gene>
<organism evidence="1 2">
    <name type="scientific">Dreissena polymorpha</name>
    <name type="common">Zebra mussel</name>
    <name type="synonym">Mytilus polymorpha</name>
    <dbReference type="NCBI Taxonomy" id="45954"/>
    <lineage>
        <taxon>Eukaryota</taxon>
        <taxon>Metazoa</taxon>
        <taxon>Spiralia</taxon>
        <taxon>Lophotrochozoa</taxon>
        <taxon>Mollusca</taxon>
        <taxon>Bivalvia</taxon>
        <taxon>Autobranchia</taxon>
        <taxon>Heteroconchia</taxon>
        <taxon>Euheterodonta</taxon>
        <taxon>Imparidentia</taxon>
        <taxon>Neoheterodontei</taxon>
        <taxon>Myida</taxon>
        <taxon>Dreissenoidea</taxon>
        <taxon>Dreissenidae</taxon>
        <taxon>Dreissena</taxon>
    </lineage>
</organism>
<evidence type="ECO:0000313" key="2">
    <source>
        <dbReference type="Proteomes" id="UP000828390"/>
    </source>
</evidence>
<sequence>MFKVAVALPPRLVTASNVQQSRTLDQKSWRFNEFKTFGCRSNRLKSEIAAFVDKSNFVKSNEGREVCTKLISSVQMAISYQQEATGHLVGDQARHFEEEW</sequence>
<dbReference type="Proteomes" id="UP000828390">
    <property type="component" value="Unassembled WGS sequence"/>
</dbReference>
<name>A0A9D4LEH3_DREPO</name>
<reference evidence="1" key="2">
    <citation type="submission" date="2020-11" db="EMBL/GenBank/DDBJ databases">
        <authorList>
            <person name="McCartney M.A."/>
            <person name="Auch B."/>
            <person name="Kono T."/>
            <person name="Mallez S."/>
            <person name="Becker A."/>
            <person name="Gohl D.M."/>
            <person name="Silverstein K.A.T."/>
            <person name="Koren S."/>
            <person name="Bechman K.B."/>
            <person name="Herman A."/>
            <person name="Abrahante J.E."/>
            <person name="Garbe J."/>
        </authorList>
    </citation>
    <scope>NUCLEOTIDE SEQUENCE</scope>
    <source>
        <strain evidence="1">Duluth1</strain>
        <tissue evidence="1">Whole animal</tissue>
    </source>
</reference>
<protein>
    <submittedName>
        <fullName evidence="1">Uncharacterized protein</fullName>
    </submittedName>
</protein>